<gene>
    <name evidence="1" type="ORF">AYBTSS11_LOCUS5282</name>
</gene>
<accession>A0AA86S316</accession>
<name>A0AA86S316_9FABA</name>
<keyword evidence="2" id="KW-1185">Reference proteome</keyword>
<organism evidence="1 2">
    <name type="scientific">Sphenostylis stenocarpa</name>
    <dbReference type="NCBI Taxonomy" id="92480"/>
    <lineage>
        <taxon>Eukaryota</taxon>
        <taxon>Viridiplantae</taxon>
        <taxon>Streptophyta</taxon>
        <taxon>Embryophyta</taxon>
        <taxon>Tracheophyta</taxon>
        <taxon>Spermatophyta</taxon>
        <taxon>Magnoliopsida</taxon>
        <taxon>eudicotyledons</taxon>
        <taxon>Gunneridae</taxon>
        <taxon>Pentapetalae</taxon>
        <taxon>rosids</taxon>
        <taxon>fabids</taxon>
        <taxon>Fabales</taxon>
        <taxon>Fabaceae</taxon>
        <taxon>Papilionoideae</taxon>
        <taxon>50 kb inversion clade</taxon>
        <taxon>NPAAA clade</taxon>
        <taxon>indigoferoid/millettioid clade</taxon>
        <taxon>Phaseoleae</taxon>
        <taxon>Sphenostylis</taxon>
    </lineage>
</organism>
<evidence type="ECO:0000313" key="1">
    <source>
        <dbReference type="EMBL" id="CAJ1931488.1"/>
    </source>
</evidence>
<sequence>MQSPTQLQNQNKHSNALYMMREYARACECVHSVLIQSKPRNEEDKDLIAYLKRVPEENGFMVDGDYVRREAQIGSNCDEEESEELLLNIKTLSPEENQEIACQNFLIGQRDLQFGKTD</sequence>
<reference evidence="1" key="1">
    <citation type="submission" date="2023-10" db="EMBL/GenBank/DDBJ databases">
        <authorList>
            <person name="Domelevo Entfellner J.-B."/>
        </authorList>
    </citation>
    <scope>NUCLEOTIDE SEQUENCE</scope>
</reference>
<dbReference type="Gramene" id="rna-AYBTSS11_LOCUS5282">
    <property type="protein sequence ID" value="CAJ1931488.1"/>
    <property type="gene ID" value="gene-AYBTSS11_LOCUS5282"/>
</dbReference>
<dbReference type="EMBL" id="OY731399">
    <property type="protein sequence ID" value="CAJ1931488.1"/>
    <property type="molecule type" value="Genomic_DNA"/>
</dbReference>
<evidence type="ECO:0000313" key="2">
    <source>
        <dbReference type="Proteomes" id="UP001189624"/>
    </source>
</evidence>
<protein>
    <submittedName>
        <fullName evidence="1">Uncharacterized protein</fullName>
    </submittedName>
</protein>
<proteinExistence type="predicted"/>
<dbReference type="AlphaFoldDB" id="A0AA86S316"/>
<dbReference type="Proteomes" id="UP001189624">
    <property type="component" value="Chromosome 2"/>
</dbReference>